<reference evidence="2 3" key="1">
    <citation type="journal article" date="2019" name="Int. J. Syst. Evol. Microbiol.">
        <title>The Global Catalogue of Microorganisms (GCM) 10K type strain sequencing project: providing services to taxonomists for standard genome sequencing and annotation.</title>
        <authorList>
            <consortium name="The Broad Institute Genomics Platform"/>
            <consortium name="The Broad Institute Genome Sequencing Center for Infectious Disease"/>
            <person name="Wu L."/>
            <person name="Ma J."/>
        </authorList>
    </citation>
    <scope>NUCLEOTIDE SEQUENCE [LARGE SCALE GENOMIC DNA]</scope>
    <source>
        <strain evidence="2 3">JCM 16001</strain>
    </source>
</reference>
<proteinExistence type="predicted"/>
<organism evidence="2 3">
    <name type="scientific">Glycomyces endophyticus</name>
    <dbReference type="NCBI Taxonomy" id="480996"/>
    <lineage>
        <taxon>Bacteria</taxon>
        <taxon>Bacillati</taxon>
        <taxon>Actinomycetota</taxon>
        <taxon>Actinomycetes</taxon>
        <taxon>Glycomycetales</taxon>
        <taxon>Glycomycetaceae</taxon>
        <taxon>Glycomyces</taxon>
    </lineage>
</organism>
<dbReference type="RefSeq" id="WP_344490609.1">
    <property type="nucleotide sequence ID" value="NZ_BAAAQF010000022.1"/>
</dbReference>
<evidence type="ECO:0000256" key="1">
    <source>
        <dbReference type="SAM" id="Phobius"/>
    </source>
</evidence>
<keyword evidence="1" id="KW-1133">Transmembrane helix</keyword>
<protein>
    <recommendedName>
        <fullName evidence="4">DUF3267 domain-containing protein</fullName>
    </recommendedName>
</protein>
<accession>A0ABN2HL53</accession>
<comment type="caution">
    <text evidence="2">The sequence shown here is derived from an EMBL/GenBank/DDBJ whole genome shotgun (WGS) entry which is preliminary data.</text>
</comment>
<sequence>MSSAATAARSGRAVRSAALAVAAQVRPLLLLASLILGAALTWAAVSGDTTQLPVAAWIFAAVVAGLTGSFVLHECAHAAVLERLPAVTAVTVERTRARISVIPHGRMTGRQSAGAAAAGPLAATAAGVLLALPEATRPLSWWYLGHAVFLLPVFGDGLALLKGLLTGSGVIETRPAAPER</sequence>
<dbReference type="EMBL" id="BAAAQF010000022">
    <property type="protein sequence ID" value="GAA1689788.1"/>
    <property type="molecule type" value="Genomic_DNA"/>
</dbReference>
<keyword evidence="1" id="KW-0812">Transmembrane</keyword>
<feature type="transmembrane region" description="Helical" evidence="1">
    <location>
        <begin position="53"/>
        <end position="73"/>
    </location>
</feature>
<feature type="transmembrane region" description="Helical" evidence="1">
    <location>
        <begin position="113"/>
        <end position="133"/>
    </location>
</feature>
<evidence type="ECO:0000313" key="3">
    <source>
        <dbReference type="Proteomes" id="UP001499851"/>
    </source>
</evidence>
<keyword evidence="1" id="KW-0472">Membrane</keyword>
<name>A0ABN2HL53_9ACTN</name>
<evidence type="ECO:0008006" key="4">
    <source>
        <dbReference type="Google" id="ProtNLM"/>
    </source>
</evidence>
<feature type="transmembrane region" description="Helical" evidence="1">
    <location>
        <begin position="139"/>
        <end position="161"/>
    </location>
</feature>
<keyword evidence="3" id="KW-1185">Reference proteome</keyword>
<dbReference type="Proteomes" id="UP001499851">
    <property type="component" value="Unassembled WGS sequence"/>
</dbReference>
<gene>
    <name evidence="2" type="ORF">GCM10009830_41740</name>
</gene>
<evidence type="ECO:0000313" key="2">
    <source>
        <dbReference type="EMBL" id="GAA1689788.1"/>
    </source>
</evidence>